<comment type="subcellular location">
    <subcellularLocation>
        <location evidence="1">Cell membrane</location>
        <topology evidence="1">Multi-pass membrane protein</topology>
    </subcellularLocation>
</comment>
<reference evidence="10 11" key="1">
    <citation type="submission" date="2018-09" db="EMBL/GenBank/DDBJ databases">
        <title>YIM PH21274 draft genome.</title>
        <authorList>
            <person name="Miao C."/>
        </authorList>
    </citation>
    <scope>NUCLEOTIDE SEQUENCE [LARGE SCALE GENOMIC DNA]</scope>
    <source>
        <strain evidence="10 11">YIM PH 21724</strain>
    </source>
</reference>
<evidence type="ECO:0000256" key="5">
    <source>
        <dbReference type="ARBA" id="ARBA00022989"/>
    </source>
</evidence>
<feature type="domain" description="CN hydrolase" evidence="9">
    <location>
        <begin position="226"/>
        <end position="445"/>
    </location>
</feature>
<keyword evidence="5 8" id="KW-1133">Transmembrane helix</keyword>
<dbReference type="PANTHER" id="PTHR38686:SF1">
    <property type="entry name" value="APOLIPOPROTEIN N-ACYLTRANSFERASE"/>
    <property type="match status" value="1"/>
</dbReference>
<accession>A0A3A4KPW6</accession>
<evidence type="ECO:0000256" key="6">
    <source>
        <dbReference type="ARBA" id="ARBA00023136"/>
    </source>
</evidence>
<dbReference type="GO" id="GO:0005886">
    <property type="term" value="C:plasma membrane"/>
    <property type="evidence" value="ECO:0007669"/>
    <property type="project" value="UniProtKB-SubCell"/>
</dbReference>
<evidence type="ECO:0000313" key="11">
    <source>
        <dbReference type="Proteomes" id="UP000266677"/>
    </source>
</evidence>
<dbReference type="PROSITE" id="PS50263">
    <property type="entry name" value="CN_HYDROLASE"/>
    <property type="match status" value="1"/>
</dbReference>
<comment type="caution">
    <text evidence="10">The sequence shown here is derived from an EMBL/GenBank/DDBJ whole genome shotgun (WGS) entry which is preliminary data.</text>
</comment>
<evidence type="ECO:0000256" key="8">
    <source>
        <dbReference type="SAM" id="Phobius"/>
    </source>
</evidence>
<evidence type="ECO:0000256" key="7">
    <source>
        <dbReference type="ARBA" id="ARBA00023315"/>
    </source>
</evidence>
<feature type="transmembrane region" description="Helical" evidence="8">
    <location>
        <begin position="61"/>
        <end position="81"/>
    </location>
</feature>
<feature type="transmembrane region" description="Helical" evidence="8">
    <location>
        <begin position="12"/>
        <end position="32"/>
    </location>
</feature>
<feature type="transmembrane region" description="Helical" evidence="8">
    <location>
        <begin position="121"/>
        <end position="143"/>
    </location>
</feature>
<dbReference type="InterPro" id="IPR003010">
    <property type="entry name" value="C-N_Hydrolase"/>
</dbReference>
<name>A0A3A4KPW6_9NOCA</name>
<feature type="transmembrane region" description="Helical" evidence="8">
    <location>
        <begin position="38"/>
        <end position="54"/>
    </location>
</feature>
<proteinExistence type="predicted"/>
<dbReference type="Gene3D" id="3.60.110.10">
    <property type="entry name" value="Carbon-nitrogen hydrolase"/>
    <property type="match status" value="1"/>
</dbReference>
<feature type="transmembrane region" description="Helical" evidence="8">
    <location>
        <begin position="198"/>
        <end position="218"/>
    </location>
</feature>
<evidence type="ECO:0000313" key="10">
    <source>
        <dbReference type="EMBL" id="RJO75070.1"/>
    </source>
</evidence>
<keyword evidence="6 8" id="KW-0472">Membrane</keyword>
<evidence type="ECO:0000256" key="2">
    <source>
        <dbReference type="ARBA" id="ARBA00022475"/>
    </source>
</evidence>
<feature type="transmembrane region" description="Helical" evidence="8">
    <location>
        <begin position="93"/>
        <end position="114"/>
    </location>
</feature>
<evidence type="ECO:0000256" key="4">
    <source>
        <dbReference type="ARBA" id="ARBA00022692"/>
    </source>
</evidence>
<sequence>MCPHRATTSIDGVKRFLIAVAATVVSALLWYVGMGLRPVPGIAFLAPLPVLLLAPRVAASTAFLTGFLSWLGGVSQFWPYFTGTLQQPPAMSVILLAGTALVYGLVVLLTRALLLRGRPGLAALALPAGWVTLEYLMCVAGPFGAWWSLAYTQTDVLPVLQTAALTGTFGLTFLILLPAAALAALLAPNVTRTQRLRVGGATAVVLVSALAFGFVRLAQPADRDAAPVGLVAVSQPDDYVRVDGPDGRDTIARAVTEIDRLADQGARAVVLPEKTWRADESTLPLLSEPLTEVAARRGITVVAGVALTRTDGAINAAIAYPSGVVYAKHYLVPGLEEEFRAGTQWQDVPSTQWALAVCYDLDRPNLVRTNKNRGATLLLVPALDFTVDHWLHSRMAVTRGVESGIAIARPAQLGELVLSDPTGHVLTSPRAGIDHTATAFAAVSTTTSRTVYARFGDWFSWLAVAATLLCVVGLFGGKRRRP</sequence>
<evidence type="ECO:0000259" key="9">
    <source>
        <dbReference type="PROSITE" id="PS50263"/>
    </source>
</evidence>
<evidence type="ECO:0000256" key="1">
    <source>
        <dbReference type="ARBA" id="ARBA00004651"/>
    </source>
</evidence>
<dbReference type="GO" id="GO:0016410">
    <property type="term" value="F:N-acyltransferase activity"/>
    <property type="evidence" value="ECO:0007669"/>
    <property type="project" value="InterPro"/>
</dbReference>
<keyword evidence="7" id="KW-0012">Acyltransferase</keyword>
<evidence type="ECO:0000256" key="3">
    <source>
        <dbReference type="ARBA" id="ARBA00022679"/>
    </source>
</evidence>
<organism evidence="10 11">
    <name type="scientific">Nocardia panacis</name>
    <dbReference type="NCBI Taxonomy" id="2340916"/>
    <lineage>
        <taxon>Bacteria</taxon>
        <taxon>Bacillati</taxon>
        <taxon>Actinomycetota</taxon>
        <taxon>Actinomycetes</taxon>
        <taxon>Mycobacteriales</taxon>
        <taxon>Nocardiaceae</taxon>
        <taxon>Nocardia</taxon>
    </lineage>
</organism>
<feature type="transmembrane region" description="Helical" evidence="8">
    <location>
        <begin position="458"/>
        <end position="477"/>
    </location>
</feature>
<dbReference type="PANTHER" id="PTHR38686">
    <property type="entry name" value="APOLIPOPROTEIN N-ACYLTRANSFERASE"/>
    <property type="match status" value="1"/>
</dbReference>
<dbReference type="Proteomes" id="UP000266677">
    <property type="component" value="Unassembled WGS sequence"/>
</dbReference>
<protein>
    <submittedName>
        <fullName evidence="10">Nitrilase</fullName>
    </submittedName>
</protein>
<keyword evidence="4 8" id="KW-0812">Transmembrane</keyword>
<gene>
    <name evidence="10" type="ORF">D5S18_16940</name>
</gene>
<keyword evidence="2" id="KW-1003">Cell membrane</keyword>
<dbReference type="SUPFAM" id="SSF56317">
    <property type="entry name" value="Carbon-nitrogen hydrolase"/>
    <property type="match status" value="1"/>
</dbReference>
<feature type="transmembrane region" description="Helical" evidence="8">
    <location>
        <begin position="163"/>
        <end position="186"/>
    </location>
</feature>
<dbReference type="Pfam" id="PF20154">
    <property type="entry name" value="LNT_N"/>
    <property type="match status" value="1"/>
</dbReference>
<dbReference type="InterPro" id="IPR004563">
    <property type="entry name" value="Apolipo_AcylTrfase"/>
</dbReference>
<keyword evidence="3" id="KW-0808">Transferase</keyword>
<dbReference type="EMBL" id="QZFU01000019">
    <property type="protein sequence ID" value="RJO75070.1"/>
    <property type="molecule type" value="Genomic_DNA"/>
</dbReference>
<dbReference type="InterPro" id="IPR045378">
    <property type="entry name" value="LNT_N"/>
</dbReference>
<dbReference type="AlphaFoldDB" id="A0A3A4KPW6"/>
<dbReference type="InterPro" id="IPR036526">
    <property type="entry name" value="C-N_Hydrolase_sf"/>
</dbReference>
<dbReference type="Pfam" id="PF00795">
    <property type="entry name" value="CN_hydrolase"/>
    <property type="match status" value="1"/>
</dbReference>
<keyword evidence="11" id="KW-1185">Reference proteome</keyword>
<dbReference type="GO" id="GO:0042158">
    <property type="term" value="P:lipoprotein biosynthetic process"/>
    <property type="evidence" value="ECO:0007669"/>
    <property type="project" value="InterPro"/>
</dbReference>